<name>A0A9Q3D0H0_9BASI</name>
<organism evidence="1 2">
    <name type="scientific">Austropuccinia psidii MF-1</name>
    <dbReference type="NCBI Taxonomy" id="1389203"/>
    <lineage>
        <taxon>Eukaryota</taxon>
        <taxon>Fungi</taxon>
        <taxon>Dikarya</taxon>
        <taxon>Basidiomycota</taxon>
        <taxon>Pucciniomycotina</taxon>
        <taxon>Pucciniomycetes</taxon>
        <taxon>Pucciniales</taxon>
        <taxon>Sphaerophragmiaceae</taxon>
        <taxon>Austropuccinia</taxon>
    </lineage>
</organism>
<keyword evidence="2" id="KW-1185">Reference proteome</keyword>
<evidence type="ECO:0000313" key="1">
    <source>
        <dbReference type="EMBL" id="MBW0491721.1"/>
    </source>
</evidence>
<accession>A0A9Q3D0H0</accession>
<dbReference type="AlphaFoldDB" id="A0A9Q3D0H0"/>
<dbReference type="Proteomes" id="UP000765509">
    <property type="component" value="Unassembled WGS sequence"/>
</dbReference>
<dbReference type="InterPro" id="IPR012337">
    <property type="entry name" value="RNaseH-like_sf"/>
</dbReference>
<dbReference type="InterPro" id="IPR052160">
    <property type="entry name" value="Gypsy_RT_Integrase-like"/>
</dbReference>
<dbReference type="Gene3D" id="3.30.420.10">
    <property type="entry name" value="Ribonuclease H-like superfamily/Ribonuclease H"/>
    <property type="match status" value="1"/>
</dbReference>
<dbReference type="PANTHER" id="PTHR47266">
    <property type="entry name" value="ENDONUCLEASE-RELATED"/>
    <property type="match status" value="1"/>
</dbReference>
<evidence type="ECO:0000313" key="2">
    <source>
        <dbReference type="Proteomes" id="UP000765509"/>
    </source>
</evidence>
<dbReference type="InterPro" id="IPR036397">
    <property type="entry name" value="RNaseH_sf"/>
</dbReference>
<dbReference type="SUPFAM" id="SSF53098">
    <property type="entry name" value="Ribonuclease H-like"/>
    <property type="match status" value="1"/>
</dbReference>
<sequence>MIKIQEPSEPLEIVHIDWVTSLPPGADSSYNSCLVIVDRFGRTPIFLPFEKDHTALLISYHPQTDGIAERMIQTLEDMVRGFCAYGLELKYCDEIYQDWFNLLPALELPFKKSVNSRTNKTPAILEKQWNHRLPQDFLRNNFVKIRPKADIFKKTLEKARKNAVKCMEE</sequence>
<dbReference type="GO" id="GO:0003676">
    <property type="term" value="F:nucleic acid binding"/>
    <property type="evidence" value="ECO:0007669"/>
    <property type="project" value="InterPro"/>
</dbReference>
<gene>
    <name evidence="1" type="ORF">O181_031436</name>
</gene>
<reference evidence="1" key="1">
    <citation type="submission" date="2021-03" db="EMBL/GenBank/DDBJ databases">
        <title>Draft genome sequence of rust myrtle Austropuccinia psidii MF-1, a brazilian biotype.</title>
        <authorList>
            <person name="Quecine M.C."/>
            <person name="Pachon D.M.R."/>
            <person name="Bonatelli M.L."/>
            <person name="Correr F.H."/>
            <person name="Franceschini L.M."/>
            <person name="Leite T.F."/>
            <person name="Margarido G.R.A."/>
            <person name="Almeida C.A."/>
            <person name="Ferrarezi J.A."/>
            <person name="Labate C.A."/>
        </authorList>
    </citation>
    <scope>NUCLEOTIDE SEQUENCE</scope>
    <source>
        <strain evidence="1">MF-1</strain>
    </source>
</reference>
<dbReference type="EMBL" id="AVOT02011232">
    <property type="protein sequence ID" value="MBW0491721.1"/>
    <property type="molecule type" value="Genomic_DNA"/>
</dbReference>
<proteinExistence type="predicted"/>
<protein>
    <recommendedName>
        <fullName evidence="3">Integrase catalytic domain-containing protein</fullName>
    </recommendedName>
</protein>
<comment type="caution">
    <text evidence="1">The sequence shown here is derived from an EMBL/GenBank/DDBJ whole genome shotgun (WGS) entry which is preliminary data.</text>
</comment>
<evidence type="ECO:0008006" key="3">
    <source>
        <dbReference type="Google" id="ProtNLM"/>
    </source>
</evidence>